<dbReference type="PANTHER" id="PTHR12281:SF12">
    <property type="entry name" value="DEFECTIVE IN CULLIN NEDDYLATION PROTEIN"/>
    <property type="match status" value="1"/>
</dbReference>
<dbReference type="InterPro" id="IPR042460">
    <property type="entry name" value="DCN1-like_PONY"/>
</dbReference>
<dbReference type="FunFam" id="1.10.238.200:FF:000002">
    <property type="entry name" value="DCN1-like protein"/>
    <property type="match status" value="1"/>
</dbReference>
<dbReference type="Pfam" id="PF03556">
    <property type="entry name" value="Cullin_binding"/>
    <property type="match status" value="1"/>
</dbReference>
<dbReference type="InterPro" id="IPR005176">
    <property type="entry name" value="PONY_dom"/>
</dbReference>
<evidence type="ECO:0000256" key="2">
    <source>
        <dbReference type="SAM" id="MobiDB-lite"/>
    </source>
</evidence>
<dbReference type="PROSITE" id="PS51229">
    <property type="entry name" value="DCUN1"/>
    <property type="match status" value="1"/>
</dbReference>
<name>A0A4Y7NKY7_9CRUS</name>
<dbReference type="EMBL" id="LR023635">
    <property type="protein sequence ID" value="SVE93254.1"/>
    <property type="molecule type" value="mRNA"/>
</dbReference>
<sequence length="305" mass="34840">MRGSLSFDTPAMPQQFNVARRLFIQSTFIIDATLTPYRDPKETFRLVHTGESVEFSLMPRNSNNTVKRKMDLGEDITSALFGKRSKPSSGSTVNRSRTKTSEEPPATFSQKKCIAWFKTYTSAASPETIGPEGVESMCKDLGVEPENILLLVLSWKMGAKQMGYFTLQEWLTGLTDIQCDSLVRLQAKLPHLQSYLDDSTSFKSIYRYAFDFARDKDQRSLDIDTAKGMLGLLLGRQWSLIESFFQFLDQSRNRVLNKDQWCNVLEFSRAVDSDLKNYDVDGAWPVMLDEFVEWLKINRGESSNH</sequence>
<feature type="region of interest" description="Disordered" evidence="2">
    <location>
        <begin position="83"/>
        <end position="106"/>
    </location>
</feature>
<dbReference type="Gene3D" id="1.10.238.10">
    <property type="entry name" value="EF-hand"/>
    <property type="match status" value="1"/>
</dbReference>
<gene>
    <name evidence="4" type="primary">EOG090X0DAO</name>
</gene>
<dbReference type="GO" id="GO:0045116">
    <property type="term" value="P:protein neddylation"/>
    <property type="evidence" value="ECO:0007669"/>
    <property type="project" value="TreeGrafter"/>
</dbReference>
<dbReference type="AlphaFoldDB" id="A0A4Y7NKY7"/>
<dbReference type="GO" id="GO:0097602">
    <property type="term" value="F:cullin family protein binding"/>
    <property type="evidence" value="ECO:0007669"/>
    <property type="project" value="TreeGrafter"/>
</dbReference>
<protein>
    <recommendedName>
        <fullName evidence="1">Defective in cullin neddylation protein</fullName>
    </recommendedName>
</protein>
<reference evidence="4" key="1">
    <citation type="submission" date="2018-08" db="EMBL/GenBank/DDBJ databases">
        <authorList>
            <person name="Cornetti L."/>
        </authorList>
    </citation>
    <scope>NUCLEOTIDE SEQUENCE</scope>
    <source>
        <strain evidence="4">DE-FRO-2-1</strain>
    </source>
</reference>
<evidence type="ECO:0000259" key="3">
    <source>
        <dbReference type="PROSITE" id="PS51229"/>
    </source>
</evidence>
<dbReference type="Gene3D" id="1.10.238.200">
    <property type="entry name" value="Cullin, PONY binding domain"/>
    <property type="match status" value="1"/>
</dbReference>
<proteinExistence type="evidence at transcript level"/>
<dbReference type="InterPro" id="IPR011992">
    <property type="entry name" value="EF-hand-dom_pair"/>
</dbReference>
<dbReference type="PANTHER" id="PTHR12281">
    <property type="entry name" value="RP42 RELATED"/>
    <property type="match status" value="1"/>
</dbReference>
<evidence type="ECO:0000256" key="1">
    <source>
        <dbReference type="RuleBase" id="RU410713"/>
    </source>
</evidence>
<organism evidence="4">
    <name type="scientific">Moina brachiata</name>
    <dbReference type="NCBI Taxonomy" id="675436"/>
    <lineage>
        <taxon>Eukaryota</taxon>
        <taxon>Metazoa</taxon>
        <taxon>Ecdysozoa</taxon>
        <taxon>Arthropoda</taxon>
        <taxon>Crustacea</taxon>
        <taxon>Branchiopoda</taxon>
        <taxon>Diplostraca</taxon>
        <taxon>Cladocera</taxon>
        <taxon>Anomopoda</taxon>
        <taxon>Moinidae</taxon>
        <taxon>Moina</taxon>
    </lineage>
</organism>
<evidence type="ECO:0000313" key="4">
    <source>
        <dbReference type="EMBL" id="SVE93254.1"/>
    </source>
</evidence>
<dbReference type="InterPro" id="IPR014764">
    <property type="entry name" value="DCN-prot"/>
</dbReference>
<feature type="domain" description="DCUN1" evidence="3">
    <location>
        <begin position="108"/>
        <end position="296"/>
    </location>
</feature>
<dbReference type="GO" id="GO:0031624">
    <property type="term" value="F:ubiquitin conjugating enzyme binding"/>
    <property type="evidence" value="ECO:0007669"/>
    <property type="project" value="TreeGrafter"/>
</dbReference>
<dbReference type="SUPFAM" id="SSF47473">
    <property type="entry name" value="EF-hand"/>
    <property type="match status" value="1"/>
</dbReference>
<comment type="function">
    <text evidence="1">Neddylation of cullins play an essential role in the regulation of SCF-type complexes activity.</text>
</comment>
<accession>A0A4Y7NKY7</accession>
<dbReference type="GO" id="GO:0032182">
    <property type="term" value="F:ubiquitin-like protein binding"/>
    <property type="evidence" value="ECO:0007669"/>
    <property type="project" value="TreeGrafter"/>
</dbReference>
<dbReference type="GO" id="GO:0000151">
    <property type="term" value="C:ubiquitin ligase complex"/>
    <property type="evidence" value="ECO:0007669"/>
    <property type="project" value="TreeGrafter"/>
</dbReference>